<dbReference type="Pfam" id="PF14765">
    <property type="entry name" value="PS-DH"/>
    <property type="match status" value="1"/>
</dbReference>
<evidence type="ECO:0000256" key="7">
    <source>
        <dbReference type="ARBA" id="ARBA00054155"/>
    </source>
</evidence>
<feature type="domain" description="Ketosynthase family 3 (KS3)" evidence="11">
    <location>
        <begin position="80"/>
        <end position="503"/>
    </location>
</feature>
<dbReference type="InterPro" id="IPR020806">
    <property type="entry name" value="PKS_PP-bd"/>
</dbReference>
<dbReference type="Pfam" id="PF00109">
    <property type="entry name" value="ketoacyl-synt"/>
    <property type="match status" value="3"/>
</dbReference>
<evidence type="ECO:0000313" key="13">
    <source>
        <dbReference type="EMBL" id="GHD52909.1"/>
    </source>
</evidence>
<dbReference type="SUPFAM" id="SSF50129">
    <property type="entry name" value="GroES-like"/>
    <property type="match status" value="1"/>
</dbReference>
<dbReference type="CDD" id="cd00833">
    <property type="entry name" value="PKS"/>
    <property type="match status" value="3"/>
</dbReference>
<dbReference type="Proteomes" id="UP000630353">
    <property type="component" value="Unassembled WGS sequence"/>
</dbReference>
<feature type="region of interest" description="Disordered" evidence="9">
    <location>
        <begin position="5176"/>
        <end position="5196"/>
    </location>
</feature>
<dbReference type="InterPro" id="IPR014043">
    <property type="entry name" value="Acyl_transferase_dom"/>
</dbReference>
<dbReference type="Gene3D" id="3.40.50.720">
    <property type="entry name" value="NAD(P)-binding Rossmann-like Domain"/>
    <property type="match status" value="5"/>
</dbReference>
<dbReference type="InterPro" id="IPR016039">
    <property type="entry name" value="Thiolase-like"/>
</dbReference>
<feature type="domain" description="Carrier" evidence="10">
    <location>
        <begin position="1"/>
        <end position="65"/>
    </location>
</feature>
<evidence type="ECO:0000259" key="12">
    <source>
        <dbReference type="PROSITE" id="PS52019"/>
    </source>
</evidence>
<evidence type="ECO:0000256" key="1">
    <source>
        <dbReference type="ARBA" id="ARBA00022450"/>
    </source>
</evidence>
<dbReference type="SMART" id="SM00826">
    <property type="entry name" value="PKS_DH"/>
    <property type="match status" value="1"/>
</dbReference>
<dbReference type="GO" id="GO:0031177">
    <property type="term" value="F:phosphopantetheine binding"/>
    <property type="evidence" value="ECO:0007669"/>
    <property type="project" value="InterPro"/>
</dbReference>
<dbReference type="CDD" id="cd05195">
    <property type="entry name" value="enoyl_red"/>
    <property type="match status" value="1"/>
</dbReference>
<dbReference type="Pfam" id="PF00698">
    <property type="entry name" value="Acyl_transf_1"/>
    <property type="match status" value="3"/>
</dbReference>
<feature type="domain" description="Carrier" evidence="10">
    <location>
        <begin position="3137"/>
        <end position="3214"/>
    </location>
</feature>
<feature type="domain" description="Carrier" evidence="10">
    <location>
        <begin position="1754"/>
        <end position="1828"/>
    </location>
</feature>
<dbReference type="InterPro" id="IPR014030">
    <property type="entry name" value="Ketoacyl_synth_N"/>
</dbReference>
<dbReference type="InterPro" id="IPR013968">
    <property type="entry name" value="PKS_KR"/>
</dbReference>
<dbReference type="PROSITE" id="PS00012">
    <property type="entry name" value="PHOSPHOPANTETHEINE"/>
    <property type="match status" value="1"/>
</dbReference>
<comment type="caution">
    <text evidence="13">The sequence shown here is derived from an EMBL/GenBank/DDBJ whole genome shotgun (WGS) entry which is preliminary data.</text>
</comment>
<comment type="function">
    <text evidence="7">Involved in production of the polyketide antibiotic thailandamide.</text>
</comment>
<comment type="caution">
    <text evidence="8">Lacks conserved residue(s) required for the propagation of feature annotation.</text>
</comment>
<dbReference type="InterPro" id="IPR001227">
    <property type="entry name" value="Ac_transferase_dom_sf"/>
</dbReference>
<dbReference type="InterPro" id="IPR057326">
    <property type="entry name" value="KR_dom"/>
</dbReference>
<evidence type="ECO:0000259" key="10">
    <source>
        <dbReference type="PROSITE" id="PS50075"/>
    </source>
</evidence>
<keyword evidence="3" id="KW-0808">Transferase</keyword>
<dbReference type="GO" id="GO:0004312">
    <property type="term" value="F:fatty acid synthase activity"/>
    <property type="evidence" value="ECO:0007669"/>
    <property type="project" value="TreeGrafter"/>
</dbReference>
<evidence type="ECO:0000313" key="14">
    <source>
        <dbReference type="Proteomes" id="UP000630353"/>
    </source>
</evidence>
<dbReference type="InterPro" id="IPR014031">
    <property type="entry name" value="Ketoacyl_synth_C"/>
</dbReference>
<dbReference type="SUPFAM" id="SSF47336">
    <property type="entry name" value="ACP-like"/>
    <property type="match status" value="4"/>
</dbReference>
<keyword evidence="4" id="KW-0521">NADP</keyword>
<reference evidence="13" key="1">
    <citation type="journal article" date="2014" name="Int. J. Syst. Evol. Microbiol.">
        <title>Complete genome sequence of Corynebacterium casei LMG S-19264T (=DSM 44701T), isolated from a smear-ripened cheese.</title>
        <authorList>
            <consortium name="US DOE Joint Genome Institute (JGI-PGF)"/>
            <person name="Walter F."/>
            <person name="Albersmeier A."/>
            <person name="Kalinowski J."/>
            <person name="Ruckert C."/>
        </authorList>
    </citation>
    <scope>NUCLEOTIDE SEQUENCE</scope>
    <source>
        <strain evidence="13">KCTC 42651</strain>
    </source>
</reference>
<dbReference type="SMART" id="SM00822">
    <property type="entry name" value="PKS_KR"/>
    <property type="match status" value="3"/>
</dbReference>
<dbReference type="InterPro" id="IPR020841">
    <property type="entry name" value="PKS_Beta-ketoAc_synthase_dom"/>
</dbReference>
<dbReference type="FunFam" id="3.40.47.10:FF:000019">
    <property type="entry name" value="Polyketide synthase type I"/>
    <property type="match status" value="3"/>
</dbReference>
<gene>
    <name evidence="13" type="ORF">GCM10017083_28870</name>
</gene>
<dbReference type="Gene3D" id="3.40.366.10">
    <property type="entry name" value="Malonyl-Coenzyme A Acyl Carrier Protein, domain 2"/>
    <property type="match status" value="3"/>
</dbReference>
<dbReference type="InterPro" id="IPR032821">
    <property type="entry name" value="PKS_assoc"/>
</dbReference>
<dbReference type="InterPro" id="IPR011032">
    <property type="entry name" value="GroES-like_sf"/>
</dbReference>
<dbReference type="InterPro" id="IPR049900">
    <property type="entry name" value="PKS_mFAS_DH"/>
</dbReference>
<name>A0A918XSM2_9PROT</name>
<dbReference type="InterPro" id="IPR029063">
    <property type="entry name" value="SAM-dependent_MTases_sf"/>
</dbReference>
<dbReference type="EMBL" id="BMZS01000006">
    <property type="protein sequence ID" value="GHD52909.1"/>
    <property type="molecule type" value="Genomic_DNA"/>
</dbReference>
<dbReference type="Gene3D" id="3.40.47.10">
    <property type="match status" value="3"/>
</dbReference>
<dbReference type="SUPFAM" id="SSF55048">
    <property type="entry name" value="Probable ACP-binding domain of malonyl-CoA ACP transacylase"/>
    <property type="match status" value="3"/>
</dbReference>
<dbReference type="GO" id="GO:0006633">
    <property type="term" value="P:fatty acid biosynthetic process"/>
    <property type="evidence" value="ECO:0007669"/>
    <property type="project" value="InterPro"/>
</dbReference>
<protein>
    <recommendedName>
        <fullName evidence="15">Acyl transferase domain-containing protein</fullName>
    </recommendedName>
</protein>
<dbReference type="Gene3D" id="3.90.180.10">
    <property type="entry name" value="Medium-chain alcohol dehydrogenases, catalytic domain"/>
    <property type="match status" value="1"/>
</dbReference>
<dbReference type="Pfam" id="PF16197">
    <property type="entry name" value="KAsynt_C_assoc"/>
    <property type="match status" value="1"/>
</dbReference>
<dbReference type="InterPro" id="IPR009081">
    <property type="entry name" value="PP-bd_ACP"/>
</dbReference>
<dbReference type="SUPFAM" id="SSF51735">
    <property type="entry name" value="NAD(P)-binding Rossmann-fold domains"/>
    <property type="match status" value="6"/>
</dbReference>
<feature type="domain" description="Carrier" evidence="10">
    <location>
        <begin position="5098"/>
        <end position="5173"/>
    </location>
</feature>
<evidence type="ECO:0000256" key="3">
    <source>
        <dbReference type="ARBA" id="ARBA00022679"/>
    </source>
</evidence>
<feature type="region of interest" description="N-terminal hotdog fold" evidence="8">
    <location>
        <begin position="4037"/>
        <end position="4186"/>
    </location>
</feature>
<dbReference type="InterPro" id="IPR036291">
    <property type="entry name" value="NAD(P)-bd_dom_sf"/>
</dbReference>
<dbReference type="Pfam" id="PF02801">
    <property type="entry name" value="Ketoacyl-synt_C"/>
    <property type="match status" value="3"/>
</dbReference>
<evidence type="ECO:0000256" key="4">
    <source>
        <dbReference type="ARBA" id="ARBA00022857"/>
    </source>
</evidence>
<keyword evidence="6" id="KW-0012">Acyltransferase</keyword>
<dbReference type="InterPro" id="IPR018201">
    <property type="entry name" value="Ketoacyl_synth_AS"/>
</dbReference>
<dbReference type="FunFam" id="3.40.366.10:FF:000002">
    <property type="entry name" value="Probable polyketide synthase 2"/>
    <property type="match status" value="1"/>
</dbReference>
<dbReference type="InterPro" id="IPR013149">
    <property type="entry name" value="ADH-like_C"/>
</dbReference>
<dbReference type="InterPro" id="IPR049551">
    <property type="entry name" value="PKS_DH_C"/>
</dbReference>
<dbReference type="PROSITE" id="PS50075">
    <property type="entry name" value="CARRIER"/>
    <property type="match status" value="4"/>
</dbReference>
<sequence length="5221" mass="536292">MAAAVGIAPAALDLDERFSRYGLDSLAASGLIRVLSERLGRPLPPTLVWDHPTTARLIRFLSGAADPAADPGAMRPMAEDDPVAIVAVACRLPGAADPEAYWRLLVDGVDAVGEMPRSRWDVDALYDPDPAAPGRMATRWGGYLDRVDGFDPLFFGMSPREAVEADPQQRLILELVWESLERAGMPPSRLQGSRTGIFMGAMWSEYGQIAGGLDAIAQHSATGRDTGIIANRVSYVLGLTGPSLTVNTACSSSLVAVHLAAQSLRSGESTLAVAGGVNLILTPDSTVAMTKFGAMAPDGRSKAFDSRANGYVRGEGAGVVVLKPLSRAIADGDRVLALLRGSAVNNDGPSNGLTAPSPDAQRGVLRDAYAAAKVPPAEVDYVEAHGTGTMLGDPIEAGSLGAVLGTAEGRERTLVVGSAKTNIGHLEAAAGAAGLIKTVMALGHGTIPPGLHYLAPNPHIDFPALNLRVPTAPEPWPETGHPRRAGVSSFGFGGTNSHAVVEEWRAEPVEPPAPGPASRRLVFVYSGNGAQWAGMGRDLLASEPAFRATVEACDAAFATLTDEWRVLDLLVAEPARARVSETAVAQCLMFAVQVGLTRLLESWGYRPDAVVGHSLGEVAAAQAAGVLGLADAARVVFHRSRLQAEAAGQGAMALVHLPWDEAEAALAGHPAVCIAGANAPAAVTVAGPTEAVAAASEALVARGVTVQPIRVDVAYHSPAMDPLRPRLVEALAGLVPGPGSVPVHSTVTAGPLDGAAFDARYWGRNLREPVRFAETVAGLPDDAVFVEVSPHPVLSGAVEQGLAALDRAGPAVPLLRRAEPAADCLRAALDRLAAAGIAPGEPPADRPLHVLTLTAKTAAALAELAARYAEALPEELADACFTANTGRDPFDERAAVLAPDTGTMRLHLSALARGEEPAGSWRGAVKPGRRPAVALRIGDGPLPSGLDDLARLAPAFADALAEADPAAALGRLLTDWGVPFADDAGDDALVVAIGGADGDVRIGAGDAWAEVLGALASLFVAGVPVDWRAVDRGLPRRRVLLPTYPFQRRSYWPVPLRDAMPEWAYEVAWEPRVGELPDPAALVGGLPSPQPPTGLGAALDRLAGAYAARALQGLSTTAAAPPFRDRQLAALRALAAGAGDAEPQALVAEIEAAWPQAAAELAVVRAVGEALPGILAGTVDPVGLLFPGGSMERLEAVYQRSPFAAGLAERLRAAFAAIADGRPGLRVVEIGGGTGGTSAHLLPLLPAAGSYLFTDVSQAFLDRARQRFGAAPGLATGLLDIEHDPAAQGIGADHDVAVAVNALHTTADLRATVAHARATLRPGGLLLLGEVTGAPGWLDLVFGTLEGWWRFADGDLRPASALLDADRWRTLLGECGFDAVEVAPDGDRQSLIVARAAARRLILAAGDPVPETGTWDETVLEAAGDPAAACRTLDPLVAEPRFGRLSVAGPPDDPATAAGRAYGLSALLTDPARWDGETGRTARLQALPAPVSDGPPVRSDGVYLITGGLGALGLAVAEWLVERGARHLALLGRRQPNADASNRIGVLEAAGAEILTVAADVASRAEMEAALAGLGDWPLAGVIHAAGAVSDDPVAALAPKLDGARILDQLTRRDGVDLFLLFSSAAGTWGASGRAAYAAANAAMDTVAAARRAAGYPALSVAWGRFTVRGLLDAAEDAALAEMGLRAMAPAPAFDLARRLAGTDRAHAVVADVDWPRFRAVYELHGPSPLLRDLPAAEPAGAASRPETAPSADGSAFDTVRRVVAEALGYAADALPTDRGFFDLGLDSLMTVRLRARLEEALGRPVSTAALFAHPTAEALAAWLAPDAAPPAPASAPATATSHAVAVIGIGCRFPGGVGDPDAFARLLFDGVDAVTEVPAARWDWREWAADRPDAPGAIASRWGGFLDGVDRFDAAFFGIPPKDAAFMDPQQRLLLETAWEAVERAGIDPTGLAGSRTGVFVGITGSDYAALARCGRPEDLEAQAITGQPANTAAGRISFTLGLTGPALAVDTACSSSLVALHLACRALRDGECDAALAGGVNLVLAPETSVILSRAGMLSPTGRCHSFDADADGFVRAEGCGMVLLKPLDRALADGDPVLAVVRGSAVNHDGRASGFTVPNGSAQAGVIRAALADAGAAPADIAYVEAHGTGTGLGDPVEAQALAELLAEGRDGPLVVGSVKSNIGHAESAAGIAGFIKTVLALRAGRIPPNLHFGRLNEHIRTDAIGLLVPTAPLDWPAGAPRLAGVSAFGASGTNAHVVLEAAAPAEPAAVAPALRIVPLSTRDPAGLAALGEAVAVMLDDGNLADVARSAAASRAGLPVRGFALGDGAEELRAGLHALAPVRAAERPKVAFLFTGQGAQYAGMGRGLYASEPVFRTVLDRCEAVATPLLGRSLLAAMFEENAGASIDGTALAQPALFALECGLAALWRSWGVEPAAVLGHSVGEYAAAVAAGVMELDAAMALVVRRGALMQALPAGGGMRAVLAPEAEVAPLLAAEPSLSVAAVNGPANTVVSGPLDALDRLSAALDEAGMPWRPLTVSHAFHSALLEPMLDDFVAAARAVAYRPAAIPVISNLTGAPRTEFDAGYWRRHARAAVRFADGLRAAAGLGCTVFVELGPQPVLTTLAGAVLDTATLVPGLARDGDDRRLLFEAAGRAWQAGAQVDFAALLNEPAARRIALPTTPFARKRHWLDWIDTSRAGRPSAPHHVYEIVWEVAEPSAAPGGTWRLVGGDPALAAALRAAGLDLCDEPTAGVIWANGLGCREDETAALCDGLQALVAASSVPVHVLTYGAQAACGEAADPAAAALWGLGRVLALREPERWGGLIDLDPTALPANQAAAVVSALAGEEQVAIGGGRLLAPRLAPVTATLPEPMPIRGDRTYLITGGLGALGLALATHLVAAGARHLALVGRTAGPDGLPAALRDAGAEIRVFAADVADEAAMAAVAGAIDATMPPVAGILHAAGVKDGTTAEVLAPKLAGASVLDRLSRRWQKRGWPVELFALFGSAAAVWGDRDLPGYAAGNAALDALAHRRRAEGLPATAVDWARFDVAGMLSDAAAADFDRLGIRAIPAERAFATMRSLAASGRPQAVVADVDWDAFRAVYEGRCPRPLLSRLGSERAPTAEPPAPASLPPRPAVAARLRVLVAGLLGVEEAEIDPERGFFALGLDSFGVVELRRAVEREYGLELPTSALFEAPNVVALAARLVPDATAETAFEAPAATHEPIAVVGAGLRLPGGVRDLDGLRRLLFDGVDAVVDLPEGRRTGPVPAEPALRQAGWLDAVDRFDADFFGISPREAAQIDPQHRLLLETAWEAVENAGWSPPSLRDTSTGVFVGITGTEYAAMARAAGRADAHAVGGQFLNVAAGRISHALGLRGPSLAVDTACSSSAMAVHLACRALRGGECETALAGGVNLVLAPETTAILQGARMLSPEARCRTFDAGADGYVRAEGCGLVVLKPLSRAEADGDRILAVIRGSAANHDGASGGFTVPSGAAQEAVIRSALADAGVAPAAVSYVEAHGTGTALGDPIEMHALDAVYGDGRADPLLVGSIKTNIGHAEAAAGIAGLLKVVAGLGAGRIPKHLHLQSLNPQIRVPPEHVAVATGETDWRPVDGRRIAGVSAFGASGTNVHLVVEAGPPVEPPREAGTAPLVLPLSARRADDLAAIGEAVLSAPDTVAACREAALSRTGLPWRVAVTATDREGLRRALAEAVPVRAGTPRIAFLFTGQGAQHPGMAWSLYRHEPVFRDAIERCAAAMRGRLPVPLTSLLDGTLPVVATEHAQPALFAVGCGLAALWRSWGVVPEAVLGHSVGEIAAACVAGAMSLEDAAAFIVERGRLMGSLPAGGVMLAVPASEAAVADLLGPEVEIAARNGPDNIVLTGGTEAIDAAASRLAARGVEGRPLAVSHAFHSARLDPTLDELERAAGRIAFRPATIPVASNLDGALRTAFDAGYWRRQARQPVAFADGMAALAELGCDTFVEIGPQPVLCGLGRQCVEGGSWIASLRRDADDVATLRTAAATAWTLGAPVDWRAVTGARPRDAAPLPAYPFRETRHWFDDGRPDVGPSRRRWFATKLDSPGLTAPAYADRLGPPEVPGLQDSGGLVHVGLHLAFVAAALDRAAAGATVLADAGFPAALVLEAPRDLQVVEGRDGLTALYSKADGGEWVRHSEMRVGDLAPVPSELLDVAAVEARCGETVAGDDFYRDLEARGFALGPRLRRIERIRRGAGELLAAVTLPPDDDPLAFGLPATLFEVMAQLPAAAHPAADEPFMLVGWQRLTLTGVPATGSMLLHAVANRSVDGAVMTARIRLADAEGRLLADVEGAVLKRIEAGAWHGTAPAPWLGRVEWEPVAMPRAGAGPVRLIATGDRTAALAARYAGPVDDVAPVVALLIEPSAAAEPESLARAIEALDGVAAGSRLLLVTRGAMVPAAEICALAEGGAGAWGLAQAIQAEYPALSCRLVDLDPADDSLAVLQAEAADDGPETMTAWRAGRRHAARLADLPANATDGPRRLAVGRPGEPESLCWEPAVVAEPGPGEVAVRVIAAAPNFRDVLAVYGRMPATAGLGSDAAGTVAAVGAGVAGLSVGDPVVCYVPGGGALADRVMGPARLVRPKPGHLSFAAAATLPVAGLTAWHALVERAGLRAGETVLVHAAGSGVGLAAAAVAGMLGAEVLATAGPAKHAALRALGLTVVGSSRDGGFGEAVRAATGGRGVGVAIGAFDDTARAAAAEALAPGGRLVDLTRRGDPDDVDLDRLARDEPERFDALFDAVMAAVADGRLPPVPVEAVDRTAAADGFRRLGAGSVVGRLSVMLADEPAPEPAGTWLVTGAAGGIGRAVVRHLLDRGVRGFVLVDPAGIADDTGAALDAAGAAAVVSTADVADAAAMEAVFAEAARRLPPIEGVLHAAAVLDDAPLRELDAGRLARVFRPKVEGARVLDRLSRGLPVRSFVLFSSVVASLPSAGQGAYAAANAALDHVARRRRALGLPARSVRWGPWAIGIGATLGERSRAVWRSWGVEPLSATQGMEVLDAVLGGTGDLIALRVDWRSYAARTEAAPPLLARVMPKAAMKVEPEVPAPPSDVAAVSPADLPGAIDAIVAEAAASVLGLRSAGDLDRQRTFSEQGLDSLMATDLAGVLSRRLGQRLPGTLAYNFPTPDSLARHLVDRLNPIGEEHRGSNVPSSGASDGGGDGVTVTLLDRLDAQLASIDRLLGDEP</sequence>
<dbReference type="InterPro" id="IPR042104">
    <property type="entry name" value="PKS_dehydratase_sf"/>
</dbReference>
<evidence type="ECO:0008006" key="15">
    <source>
        <dbReference type="Google" id="ProtNLM"/>
    </source>
</evidence>
<dbReference type="SMART" id="SM00825">
    <property type="entry name" value="PKS_KS"/>
    <property type="match status" value="3"/>
</dbReference>
<dbReference type="Pfam" id="PF00550">
    <property type="entry name" value="PP-binding"/>
    <property type="match status" value="4"/>
</dbReference>
<feature type="region of interest" description="Disordered" evidence="9">
    <location>
        <begin position="1733"/>
        <end position="1754"/>
    </location>
</feature>
<dbReference type="Pfam" id="PF08659">
    <property type="entry name" value="KR"/>
    <property type="match status" value="3"/>
</dbReference>
<dbReference type="InterPro" id="IPR013154">
    <property type="entry name" value="ADH-like_N"/>
</dbReference>
<dbReference type="SUPFAM" id="SSF52151">
    <property type="entry name" value="FabD/lysophospholipase-like"/>
    <property type="match status" value="3"/>
</dbReference>
<dbReference type="InterPro" id="IPR006162">
    <property type="entry name" value="Ppantetheine_attach_site"/>
</dbReference>
<dbReference type="SMART" id="SM00829">
    <property type="entry name" value="PKS_ER"/>
    <property type="match status" value="1"/>
</dbReference>
<dbReference type="SUPFAM" id="SSF53335">
    <property type="entry name" value="S-adenosyl-L-methionine-dependent methyltransferases"/>
    <property type="match status" value="1"/>
</dbReference>
<dbReference type="InterPro" id="IPR020843">
    <property type="entry name" value="ER"/>
</dbReference>
<dbReference type="SUPFAM" id="SSF53901">
    <property type="entry name" value="Thiolase-like"/>
    <property type="match status" value="3"/>
</dbReference>
<dbReference type="Gene3D" id="1.10.1200.10">
    <property type="entry name" value="ACP-like"/>
    <property type="match status" value="4"/>
</dbReference>
<dbReference type="InterPro" id="IPR050091">
    <property type="entry name" value="PKS_NRPS_Biosynth_Enz"/>
</dbReference>
<dbReference type="Gene3D" id="3.40.50.150">
    <property type="entry name" value="Vaccinia Virus protein VP39"/>
    <property type="match status" value="1"/>
</dbReference>
<proteinExistence type="predicted"/>
<dbReference type="Gene3D" id="3.10.129.110">
    <property type="entry name" value="Polyketide synthase dehydratase"/>
    <property type="match status" value="1"/>
</dbReference>
<evidence type="ECO:0000259" key="11">
    <source>
        <dbReference type="PROSITE" id="PS52004"/>
    </source>
</evidence>
<organism evidence="13 14">
    <name type="scientific">Thalassobaculum fulvum</name>
    <dbReference type="NCBI Taxonomy" id="1633335"/>
    <lineage>
        <taxon>Bacteria</taxon>
        <taxon>Pseudomonadati</taxon>
        <taxon>Pseudomonadota</taxon>
        <taxon>Alphaproteobacteria</taxon>
        <taxon>Rhodospirillales</taxon>
        <taxon>Thalassobaculaceae</taxon>
        <taxon>Thalassobaculum</taxon>
    </lineage>
</organism>
<dbReference type="GO" id="GO:0016491">
    <property type="term" value="F:oxidoreductase activity"/>
    <property type="evidence" value="ECO:0007669"/>
    <property type="project" value="InterPro"/>
</dbReference>
<feature type="region of interest" description="C-terminal hotdog fold" evidence="8">
    <location>
        <begin position="4200"/>
        <end position="4341"/>
    </location>
</feature>
<dbReference type="GO" id="GO:0004315">
    <property type="term" value="F:3-oxoacyl-[acyl-carrier-protein] synthase activity"/>
    <property type="evidence" value="ECO:0007669"/>
    <property type="project" value="InterPro"/>
</dbReference>
<dbReference type="PROSITE" id="PS52019">
    <property type="entry name" value="PKS_MFAS_DH"/>
    <property type="match status" value="1"/>
</dbReference>
<dbReference type="InterPro" id="IPR013217">
    <property type="entry name" value="Methyltransf_12"/>
</dbReference>
<dbReference type="SMART" id="SM00823">
    <property type="entry name" value="PKS_PP"/>
    <property type="match status" value="4"/>
</dbReference>
<dbReference type="InterPro" id="IPR036736">
    <property type="entry name" value="ACP-like_sf"/>
</dbReference>
<keyword evidence="1" id="KW-0596">Phosphopantetheine</keyword>
<evidence type="ECO:0000256" key="8">
    <source>
        <dbReference type="PROSITE-ProRule" id="PRU01363"/>
    </source>
</evidence>
<feature type="domain" description="Ketosynthase family 3 (KS3)" evidence="11">
    <location>
        <begin position="3227"/>
        <end position="3641"/>
    </location>
</feature>
<dbReference type="Pfam" id="PF22621">
    <property type="entry name" value="CurL-like_PKS_C"/>
    <property type="match status" value="1"/>
</dbReference>
<dbReference type="InterPro" id="IPR016035">
    <property type="entry name" value="Acyl_Trfase/lysoPLipase"/>
</dbReference>
<dbReference type="SMART" id="SM01294">
    <property type="entry name" value="PKS_PP_betabranch"/>
    <property type="match status" value="4"/>
</dbReference>
<evidence type="ECO:0000256" key="6">
    <source>
        <dbReference type="ARBA" id="ARBA00023315"/>
    </source>
</evidence>
<dbReference type="SMART" id="SM00827">
    <property type="entry name" value="PKS_AT"/>
    <property type="match status" value="3"/>
</dbReference>
<dbReference type="PROSITE" id="PS00606">
    <property type="entry name" value="KS3_1"/>
    <property type="match status" value="3"/>
</dbReference>
<reference evidence="13" key="2">
    <citation type="submission" date="2020-09" db="EMBL/GenBank/DDBJ databases">
        <authorList>
            <person name="Sun Q."/>
            <person name="Kim S."/>
        </authorList>
    </citation>
    <scope>NUCLEOTIDE SEQUENCE</scope>
    <source>
        <strain evidence="13">KCTC 42651</strain>
    </source>
</reference>
<feature type="domain" description="PKS/mFAS DH" evidence="12">
    <location>
        <begin position="4037"/>
        <end position="4341"/>
    </location>
</feature>
<dbReference type="PANTHER" id="PTHR43775:SF37">
    <property type="entry name" value="SI:DKEY-61P9.11"/>
    <property type="match status" value="1"/>
</dbReference>
<keyword evidence="2" id="KW-0597">Phosphoprotein</keyword>
<dbReference type="Pfam" id="PF00107">
    <property type="entry name" value="ADH_zinc_N"/>
    <property type="match status" value="1"/>
</dbReference>
<dbReference type="Pfam" id="PF08240">
    <property type="entry name" value="ADH_N"/>
    <property type="match status" value="1"/>
</dbReference>
<keyword evidence="14" id="KW-1185">Reference proteome</keyword>
<evidence type="ECO:0000256" key="2">
    <source>
        <dbReference type="ARBA" id="ARBA00022553"/>
    </source>
</evidence>
<evidence type="ECO:0000256" key="9">
    <source>
        <dbReference type="SAM" id="MobiDB-lite"/>
    </source>
</evidence>
<evidence type="ECO:0000256" key="5">
    <source>
        <dbReference type="ARBA" id="ARBA00023268"/>
    </source>
</evidence>
<dbReference type="Gene3D" id="3.30.70.3290">
    <property type="match status" value="3"/>
</dbReference>
<dbReference type="InterPro" id="IPR016036">
    <property type="entry name" value="Malonyl_transacylase_ACP-bd"/>
</dbReference>
<keyword evidence="5" id="KW-0511">Multifunctional enzyme</keyword>
<accession>A0A918XSM2</accession>
<dbReference type="PANTHER" id="PTHR43775">
    <property type="entry name" value="FATTY ACID SYNTHASE"/>
    <property type="match status" value="1"/>
</dbReference>
<dbReference type="PROSITE" id="PS52004">
    <property type="entry name" value="KS3_2"/>
    <property type="match status" value="3"/>
</dbReference>
<feature type="domain" description="Ketosynthase family 3 (KS3)" evidence="11">
    <location>
        <begin position="1842"/>
        <end position="2265"/>
    </location>
</feature>
<dbReference type="Pfam" id="PF08242">
    <property type="entry name" value="Methyltransf_12"/>
    <property type="match status" value="1"/>
</dbReference>
<dbReference type="InterPro" id="IPR020807">
    <property type="entry name" value="PKS_DH"/>
</dbReference>